<keyword evidence="4 6" id="KW-1133">Transmembrane helix</keyword>
<organism evidence="8 9">
    <name type="scientific">Penicillium brasilianum</name>
    <dbReference type="NCBI Taxonomy" id="104259"/>
    <lineage>
        <taxon>Eukaryota</taxon>
        <taxon>Fungi</taxon>
        <taxon>Dikarya</taxon>
        <taxon>Ascomycota</taxon>
        <taxon>Pezizomycotina</taxon>
        <taxon>Eurotiomycetes</taxon>
        <taxon>Eurotiomycetidae</taxon>
        <taxon>Eurotiales</taxon>
        <taxon>Aspergillaceae</taxon>
        <taxon>Penicillium</taxon>
    </lineage>
</organism>
<dbReference type="InterPro" id="IPR036259">
    <property type="entry name" value="MFS_trans_sf"/>
</dbReference>
<dbReference type="PANTHER" id="PTHR43791">
    <property type="entry name" value="PERMEASE-RELATED"/>
    <property type="match status" value="1"/>
</dbReference>
<accession>A0A0F7TSR8</accession>
<evidence type="ECO:0000259" key="7">
    <source>
        <dbReference type="PROSITE" id="PS50850"/>
    </source>
</evidence>
<name>A0A0F7TSR8_PENBI</name>
<evidence type="ECO:0000256" key="5">
    <source>
        <dbReference type="ARBA" id="ARBA00023136"/>
    </source>
</evidence>
<dbReference type="GO" id="GO:0016020">
    <property type="term" value="C:membrane"/>
    <property type="evidence" value="ECO:0007669"/>
    <property type="project" value="UniProtKB-SubCell"/>
</dbReference>
<dbReference type="OrthoDB" id="2985014at2759"/>
<evidence type="ECO:0000256" key="6">
    <source>
        <dbReference type="SAM" id="Phobius"/>
    </source>
</evidence>
<evidence type="ECO:0000313" key="8">
    <source>
        <dbReference type="EMBL" id="CEJ59838.1"/>
    </source>
</evidence>
<reference evidence="9" key="1">
    <citation type="journal article" date="2015" name="Genome Announc.">
        <title>Draft genome sequence of the fungus Penicillium brasilianum MG11.</title>
        <authorList>
            <person name="Horn F."/>
            <person name="Linde J."/>
            <person name="Mattern D.J."/>
            <person name="Walther G."/>
            <person name="Guthke R."/>
            <person name="Brakhage A.A."/>
            <person name="Valiante V."/>
        </authorList>
    </citation>
    <scope>NUCLEOTIDE SEQUENCE [LARGE SCALE GENOMIC DNA]</scope>
    <source>
        <strain evidence="9">MG11</strain>
    </source>
</reference>
<feature type="transmembrane region" description="Helical" evidence="6">
    <location>
        <begin position="259"/>
        <end position="275"/>
    </location>
</feature>
<feature type="transmembrane region" description="Helical" evidence="6">
    <location>
        <begin position="193"/>
        <end position="215"/>
    </location>
</feature>
<keyword evidence="2" id="KW-0813">Transport</keyword>
<dbReference type="Gene3D" id="1.20.1250.20">
    <property type="entry name" value="MFS general substrate transporter like domains"/>
    <property type="match status" value="1"/>
</dbReference>
<dbReference type="GO" id="GO:0022857">
    <property type="term" value="F:transmembrane transporter activity"/>
    <property type="evidence" value="ECO:0007669"/>
    <property type="project" value="InterPro"/>
</dbReference>
<feature type="transmembrane region" description="Helical" evidence="6">
    <location>
        <begin position="100"/>
        <end position="119"/>
    </location>
</feature>
<feature type="transmembrane region" description="Helical" evidence="6">
    <location>
        <begin position="354"/>
        <end position="373"/>
    </location>
</feature>
<dbReference type="EMBL" id="CDHK01000008">
    <property type="protein sequence ID" value="CEJ59838.1"/>
    <property type="molecule type" value="Genomic_DNA"/>
</dbReference>
<comment type="subcellular location">
    <subcellularLocation>
        <location evidence="1">Membrane</location>
        <topology evidence="1">Multi-pass membrane protein</topology>
    </subcellularLocation>
</comment>
<keyword evidence="3 6" id="KW-0812">Transmembrane</keyword>
<dbReference type="STRING" id="104259.A0A0F7TSR8"/>
<feature type="transmembrane region" description="Helical" evidence="6">
    <location>
        <begin position="295"/>
        <end position="314"/>
    </location>
</feature>
<evidence type="ECO:0000256" key="3">
    <source>
        <dbReference type="ARBA" id="ARBA00022692"/>
    </source>
</evidence>
<feature type="transmembrane region" description="Helical" evidence="6">
    <location>
        <begin position="321"/>
        <end position="342"/>
    </location>
</feature>
<keyword evidence="5 6" id="KW-0472">Membrane</keyword>
<gene>
    <name evidence="8" type="ORF">PMG11_08440</name>
</gene>
<dbReference type="AlphaFoldDB" id="A0A0F7TSR8"/>
<feature type="transmembrane region" description="Helical" evidence="6">
    <location>
        <begin position="417"/>
        <end position="439"/>
    </location>
</feature>
<evidence type="ECO:0000256" key="2">
    <source>
        <dbReference type="ARBA" id="ARBA00022448"/>
    </source>
</evidence>
<protein>
    <recommendedName>
        <fullName evidence="7">Major facilitator superfamily (MFS) profile domain-containing protein</fullName>
    </recommendedName>
</protein>
<sequence>MLKAWLACLRVHNKRLNKQPKSKAELRRIADFQVLPLLLIGFATYQLDRTNLSSALTGGLAYDLSINQNTINLGNQLMFLGVIALEIPSNVVLYKIGPRWWIGGQVLVFGIIATLQIFIRNESEFLLTRTLLGLAEAGYIPGAMFTLSTWYTKAEITKRIAIFFFGMFGGTAISPLLGAGLLKLDGHGGLLGWQWIFLVEGVWSVVISLLLLIFLPQRASYEQVSQHECETANGWSIEGADRQLRVAEVWRIITCIQKWPHFLATACVFATWSPLTTYTPSIIMSLGFSRVKSNALAAVGSFLTLSVVLFFAWLSNKSKRWGITVMIAISAYLIALVILRIAQPVASRWGKFGLWTAVNGLAVGYHPVHNAWIQIKCRTPEERSISLAMFVMSATSGLMGGSQIFRQDESSILYPRGLLIMIGLVFLGLAFTALQELIYSLENRGMRKKSDAVDLNSPC</sequence>
<keyword evidence="9" id="KW-1185">Reference proteome</keyword>
<feature type="domain" description="Major facilitator superfamily (MFS) profile" evidence="7">
    <location>
        <begin position="34"/>
        <end position="459"/>
    </location>
</feature>
<feature type="transmembrane region" description="Helical" evidence="6">
    <location>
        <begin position="131"/>
        <end position="151"/>
    </location>
</feature>
<feature type="transmembrane region" description="Helical" evidence="6">
    <location>
        <begin position="160"/>
        <end position="181"/>
    </location>
</feature>
<evidence type="ECO:0000256" key="4">
    <source>
        <dbReference type="ARBA" id="ARBA00022989"/>
    </source>
</evidence>
<dbReference type="InterPro" id="IPR011701">
    <property type="entry name" value="MFS"/>
</dbReference>
<dbReference type="SUPFAM" id="SSF103473">
    <property type="entry name" value="MFS general substrate transporter"/>
    <property type="match status" value="1"/>
</dbReference>
<feature type="transmembrane region" description="Helical" evidence="6">
    <location>
        <begin position="385"/>
        <end position="405"/>
    </location>
</feature>
<dbReference type="Pfam" id="PF07690">
    <property type="entry name" value="MFS_1"/>
    <property type="match status" value="1"/>
</dbReference>
<dbReference type="PROSITE" id="PS50850">
    <property type="entry name" value="MFS"/>
    <property type="match status" value="1"/>
</dbReference>
<dbReference type="PANTHER" id="PTHR43791:SF32">
    <property type="entry name" value="MAJOR FACILITATOR SUPERFAMILY (MFS) PROFILE DOMAIN-CONTAINING PROTEIN"/>
    <property type="match status" value="1"/>
</dbReference>
<evidence type="ECO:0000313" key="9">
    <source>
        <dbReference type="Proteomes" id="UP000042958"/>
    </source>
</evidence>
<dbReference type="Proteomes" id="UP000042958">
    <property type="component" value="Unassembled WGS sequence"/>
</dbReference>
<dbReference type="InterPro" id="IPR020846">
    <property type="entry name" value="MFS_dom"/>
</dbReference>
<proteinExistence type="predicted"/>
<evidence type="ECO:0000256" key="1">
    <source>
        <dbReference type="ARBA" id="ARBA00004141"/>
    </source>
</evidence>